<sequence length="424" mass="46651">MKPQETESRSLRILVCGGGIAGPALAYWLARNGNRVVVVERFPALRATGAQVDLRGQGIAAAKRMGLIGAIQSKLVDEAGVSFVDSRGRTKATIMANRSGRGAQSLTSECEIMRGDLVRILYDATKDDVGYVFGKTVERFEQDDHTVLAHFSDGTSDTFDLLVGADGQGSRIRKDILPSDAGDPCLRMGIHMAYWFIPRTPADDGNLRNTYLAPGGRMIMRRSHNLTETQVYFVLRESSEKASAIHRAPLDQQKRFWIERFQDAGWQIDRFIQGMMTTPNFYSQEVVQVRTGTWYKGRVVLVGDAAHCASPFSGMGVSGSLVGAYVLAGKINRNKANLARAFALCDKTLRPFVNEIQNVNTSLLRLGMPKSRFGISVFLALTGLAARLRIPDLVARLSPDDRDGGWRLPDYADPNPAHQTMQLG</sequence>
<keyword evidence="2" id="KW-1185">Reference proteome</keyword>
<accession>A0ACC5RDZ4</accession>
<proteinExistence type="predicted"/>
<keyword evidence="1" id="KW-0560">Oxidoreductase</keyword>
<evidence type="ECO:0000313" key="2">
    <source>
        <dbReference type="Proteomes" id="UP000616151"/>
    </source>
</evidence>
<organism evidence="1 2">
    <name type="scientific">Taklimakanibacter albus</name>
    <dbReference type="NCBI Taxonomy" id="2800327"/>
    <lineage>
        <taxon>Bacteria</taxon>
        <taxon>Pseudomonadati</taxon>
        <taxon>Pseudomonadota</taxon>
        <taxon>Alphaproteobacteria</taxon>
        <taxon>Hyphomicrobiales</taxon>
        <taxon>Aestuariivirgaceae</taxon>
        <taxon>Taklimakanibacter</taxon>
    </lineage>
</organism>
<name>A0ACC5RDZ4_9HYPH</name>
<keyword evidence="1" id="KW-0503">Monooxygenase</keyword>
<reference evidence="1" key="1">
    <citation type="submission" date="2021-01" db="EMBL/GenBank/DDBJ databases">
        <authorList>
            <person name="Sun Q."/>
        </authorList>
    </citation>
    <scope>NUCLEOTIDE SEQUENCE</scope>
    <source>
        <strain evidence="1">YIM B02566</strain>
    </source>
</reference>
<protein>
    <submittedName>
        <fullName evidence="1">FAD-dependent monooxygenase</fullName>
    </submittedName>
</protein>
<dbReference type="EMBL" id="JAENHL010000008">
    <property type="protein sequence ID" value="MBK1870849.1"/>
    <property type="molecule type" value="Genomic_DNA"/>
</dbReference>
<gene>
    <name evidence="1" type="ORF">JHL16_31075</name>
</gene>
<comment type="caution">
    <text evidence="1">The sequence shown here is derived from an EMBL/GenBank/DDBJ whole genome shotgun (WGS) entry which is preliminary data.</text>
</comment>
<evidence type="ECO:0000313" key="1">
    <source>
        <dbReference type="EMBL" id="MBK1870849.1"/>
    </source>
</evidence>
<dbReference type="Proteomes" id="UP000616151">
    <property type="component" value="Unassembled WGS sequence"/>
</dbReference>